<dbReference type="RefSeq" id="WP_056977706.1">
    <property type="nucleotide sequence ID" value="NZ_AYYP01000072.1"/>
</dbReference>
<keyword evidence="2" id="KW-1185">Reference proteome</keyword>
<name>A0A0R2A630_9LACO</name>
<dbReference type="GO" id="GO:0016874">
    <property type="term" value="F:ligase activity"/>
    <property type="evidence" value="ECO:0007669"/>
    <property type="project" value="UniProtKB-KW"/>
</dbReference>
<dbReference type="SUPFAM" id="SSF55931">
    <property type="entry name" value="Glutamine synthetase/guanido kinase"/>
    <property type="match status" value="1"/>
</dbReference>
<organism evidence="1 2">
    <name type="scientific">Ligilactobacillus agilis DSM 20509</name>
    <dbReference type="NCBI Taxonomy" id="1423718"/>
    <lineage>
        <taxon>Bacteria</taxon>
        <taxon>Bacillati</taxon>
        <taxon>Bacillota</taxon>
        <taxon>Bacilli</taxon>
        <taxon>Lactobacillales</taxon>
        <taxon>Lactobacillaceae</taxon>
        <taxon>Ligilactobacillus</taxon>
    </lineage>
</organism>
<dbReference type="Gene3D" id="3.30.590.20">
    <property type="match status" value="1"/>
</dbReference>
<dbReference type="SUPFAM" id="SSF56059">
    <property type="entry name" value="Glutathione synthetase ATP-binding domain-like"/>
    <property type="match status" value="1"/>
</dbReference>
<sequence>MQVDAIGNQIQIDNLTDVLENITYQLTKNVEVLEADGQWLKADSLKENQYLKQNRHSVSLTTNPNLNLAELKSELSLLTETLSKQLTRGQKVFPFSQASKKHHGRQPGYSLKVVLPEKLFKLLYTSKFKETKIDYLSFRNQVYLKLAQQLVAKRAYMTYLFGATPFAWQEGVSEELSSPKRSVTNSLNQVELKEANALDYLNLESYLASKSSASLTSDNVNLNLIEIDGKQTIEALLITGLDFNPVSETLIEGPALEFLNVCLGYFLMTEGIGAGDLKASLSQARALNQTVASENPFAPSVVAGELRKFLEELNHFASAYYYPGWQPAYTKLRKRLADPKASLSASLLRAQGEADSLYSLALSRGFKTETSKQTLSYELQTMLTAAIMTNHKFRILNQELGLVQIDETILQAGLKTKENSALLETMWANKQVSKQLVSAGGFETLKAWQVKSLQELETLAPKLADKALAIKSVSDHAAKASRLFRLPPSSRQLKASVQAVLKEQKQALLEQVAPGSTYRALIIKGKLVSLVERIPANVVGNGRASLKELIASKHLILGPVERETLASQGIGLNDVIARGIQVLLRYDATENTGASQVESLADLDESYRTAIEKIAQILGMSEGQIDLIIPNIYQAYQQEPGQLYFLGAHRQINLALHLQVLMAANKDLPATILDKLLKAN</sequence>
<keyword evidence="1" id="KW-0436">Ligase</keyword>
<reference evidence="1 2" key="1">
    <citation type="journal article" date="2015" name="Genome Announc.">
        <title>Expanding the biotechnology potential of lactobacilli through comparative genomics of 213 strains and associated genera.</title>
        <authorList>
            <person name="Sun Z."/>
            <person name="Harris H.M."/>
            <person name="McCann A."/>
            <person name="Guo C."/>
            <person name="Argimon S."/>
            <person name="Zhang W."/>
            <person name="Yang X."/>
            <person name="Jeffery I.B."/>
            <person name="Cooney J.C."/>
            <person name="Kagawa T.F."/>
            <person name="Liu W."/>
            <person name="Song Y."/>
            <person name="Salvetti E."/>
            <person name="Wrobel A."/>
            <person name="Rasinkangas P."/>
            <person name="Parkhill J."/>
            <person name="Rea M.C."/>
            <person name="O'Sullivan O."/>
            <person name="Ritari J."/>
            <person name="Douillard F.P."/>
            <person name="Paul Ross R."/>
            <person name="Yang R."/>
            <person name="Briner A.E."/>
            <person name="Felis G.E."/>
            <person name="de Vos W.M."/>
            <person name="Barrangou R."/>
            <person name="Klaenhammer T.R."/>
            <person name="Caufield P.W."/>
            <person name="Cui Y."/>
            <person name="Zhang H."/>
            <person name="O'Toole P.W."/>
        </authorList>
    </citation>
    <scope>NUCLEOTIDE SEQUENCE [LARGE SCALE GENOMIC DNA]</scope>
    <source>
        <strain evidence="1 2">DSM 20509</strain>
    </source>
</reference>
<protein>
    <submittedName>
        <fullName evidence="1">Bifunctional glutamate--cysteine ligase glutathione synthetase</fullName>
    </submittedName>
</protein>
<evidence type="ECO:0000313" key="2">
    <source>
        <dbReference type="Proteomes" id="UP000051008"/>
    </source>
</evidence>
<dbReference type="Proteomes" id="UP000051008">
    <property type="component" value="Unassembled WGS sequence"/>
</dbReference>
<gene>
    <name evidence="1" type="ORF">FC14_GL001118</name>
</gene>
<evidence type="ECO:0000313" key="1">
    <source>
        <dbReference type="EMBL" id="KRM62881.1"/>
    </source>
</evidence>
<dbReference type="AlphaFoldDB" id="A0A0R2A630"/>
<dbReference type="PATRIC" id="fig|1423718.3.peg.1176"/>
<dbReference type="EMBL" id="AYYP01000072">
    <property type="protein sequence ID" value="KRM62881.1"/>
    <property type="molecule type" value="Genomic_DNA"/>
</dbReference>
<proteinExistence type="predicted"/>
<dbReference type="InterPro" id="IPR014746">
    <property type="entry name" value="Gln_synth/guanido_kin_cat_dom"/>
</dbReference>
<accession>A0A0R2A630</accession>
<comment type="caution">
    <text evidence="1">The sequence shown here is derived from an EMBL/GenBank/DDBJ whole genome shotgun (WGS) entry which is preliminary data.</text>
</comment>
<dbReference type="OrthoDB" id="9803907at2"/>